<accession>A0A843WRJ1</accession>
<evidence type="ECO:0000313" key="1">
    <source>
        <dbReference type="EMBL" id="MQM07085.1"/>
    </source>
</evidence>
<protein>
    <submittedName>
        <fullName evidence="1">Uncharacterized protein</fullName>
    </submittedName>
</protein>
<reference evidence="1" key="1">
    <citation type="submission" date="2017-07" db="EMBL/GenBank/DDBJ databases">
        <title>Taro Niue Genome Assembly and Annotation.</title>
        <authorList>
            <person name="Atibalentja N."/>
            <person name="Keating K."/>
            <person name="Fields C.J."/>
        </authorList>
    </citation>
    <scope>NUCLEOTIDE SEQUENCE</scope>
    <source>
        <strain evidence="1">Niue_2</strain>
        <tissue evidence="1">Leaf</tissue>
    </source>
</reference>
<dbReference type="AlphaFoldDB" id="A0A843WRJ1"/>
<gene>
    <name evidence="1" type="ORF">Taro_039921</name>
</gene>
<dbReference type="EMBL" id="NMUH01003785">
    <property type="protein sequence ID" value="MQM07085.1"/>
    <property type="molecule type" value="Genomic_DNA"/>
</dbReference>
<dbReference type="Proteomes" id="UP000652761">
    <property type="component" value="Unassembled WGS sequence"/>
</dbReference>
<proteinExistence type="predicted"/>
<evidence type="ECO:0000313" key="2">
    <source>
        <dbReference type="Proteomes" id="UP000652761"/>
    </source>
</evidence>
<name>A0A843WRJ1_COLES</name>
<keyword evidence="2" id="KW-1185">Reference proteome</keyword>
<comment type="caution">
    <text evidence="1">The sequence shown here is derived from an EMBL/GenBank/DDBJ whole genome shotgun (WGS) entry which is preliminary data.</text>
</comment>
<organism evidence="1 2">
    <name type="scientific">Colocasia esculenta</name>
    <name type="common">Wild taro</name>
    <name type="synonym">Arum esculentum</name>
    <dbReference type="NCBI Taxonomy" id="4460"/>
    <lineage>
        <taxon>Eukaryota</taxon>
        <taxon>Viridiplantae</taxon>
        <taxon>Streptophyta</taxon>
        <taxon>Embryophyta</taxon>
        <taxon>Tracheophyta</taxon>
        <taxon>Spermatophyta</taxon>
        <taxon>Magnoliopsida</taxon>
        <taxon>Liliopsida</taxon>
        <taxon>Araceae</taxon>
        <taxon>Aroideae</taxon>
        <taxon>Colocasieae</taxon>
        <taxon>Colocasia</taxon>
    </lineage>
</organism>
<sequence>MIESLYEVLRLMDGDRTPTMGLVYAKLEVAKKHIITTSAKYSYMFIDIVEDRWDRQISRDLHMAVTSVVDKMSRNHEKAAAALNELKYFCEGIGSFGNPSAIASRQKLDPGEMELDEEADDSDDPPRPNTFLVSVIERMQAGEDDRVAEDIPVTQTHHSNSEVDLDDDIQVGSLTRADREPTTQTFYEMDTTDLDMLIQPRAPPSLSQ</sequence>